<dbReference type="EMBL" id="LN679112">
    <property type="protein sequence ID" value="CEL53606.1"/>
    <property type="molecule type" value="Genomic_DNA"/>
</dbReference>
<accession>A0A0B7F6C4</accession>
<organism evidence="1 2">
    <name type="scientific">Thanatephorus cucumeris (strain AG1-IB / isolate 7/3/14)</name>
    <name type="common">Lettuce bottom rot fungus</name>
    <name type="synonym">Rhizoctonia solani</name>
    <dbReference type="NCBI Taxonomy" id="1108050"/>
    <lineage>
        <taxon>Eukaryota</taxon>
        <taxon>Fungi</taxon>
        <taxon>Dikarya</taxon>
        <taxon>Basidiomycota</taxon>
        <taxon>Agaricomycotina</taxon>
        <taxon>Agaricomycetes</taxon>
        <taxon>Cantharellales</taxon>
        <taxon>Ceratobasidiaceae</taxon>
        <taxon>Rhizoctonia</taxon>
        <taxon>Rhizoctonia solani AG-1</taxon>
    </lineage>
</organism>
<dbReference type="AlphaFoldDB" id="A0A0B7F6C4"/>
<protein>
    <submittedName>
        <fullName evidence="1">Uncharacterized protein</fullName>
    </submittedName>
</protein>
<name>A0A0B7F6C4_THACB</name>
<proteinExistence type="predicted"/>
<evidence type="ECO:0000313" key="1">
    <source>
        <dbReference type="EMBL" id="CEL53606.1"/>
    </source>
</evidence>
<dbReference type="Proteomes" id="UP000059188">
    <property type="component" value="Unassembled WGS sequence"/>
</dbReference>
<gene>
    <name evidence="1" type="ORF">RSOLAG1IB_06461</name>
</gene>
<reference evidence="1 2" key="1">
    <citation type="submission" date="2014-11" db="EMBL/GenBank/DDBJ databases">
        <authorList>
            <person name="Wibberg Daniel"/>
        </authorList>
    </citation>
    <scope>NUCLEOTIDE SEQUENCE [LARGE SCALE GENOMIC DNA]</scope>
    <source>
        <strain evidence="1">Rhizoctonia solani AG1-IB 7/3/14</strain>
    </source>
</reference>
<evidence type="ECO:0000313" key="2">
    <source>
        <dbReference type="Proteomes" id="UP000059188"/>
    </source>
</evidence>
<sequence length="95" mass="10331">MPERQFHLASVSPDNRPPHSAPPGCGFFAMSPPRVRIIRTFWVHGACSSGVAASHPFFIPLHDVWSVEVSVVTVPGFFLCLSNGFPCSHVAPIFS</sequence>
<keyword evidence="2" id="KW-1185">Reference proteome</keyword>